<dbReference type="Proteomes" id="UP001151081">
    <property type="component" value="Unassembled WGS sequence"/>
</dbReference>
<keyword evidence="3" id="KW-1185">Reference proteome</keyword>
<dbReference type="Pfam" id="PF08856">
    <property type="entry name" value="DUF1826"/>
    <property type="match status" value="1"/>
</dbReference>
<protein>
    <submittedName>
        <fullName evidence="2">DUF1826 domain-containing protein</fullName>
    </submittedName>
</protein>
<accession>A0A9X3X7G7</accession>
<evidence type="ECO:0000256" key="1">
    <source>
        <dbReference type="SAM" id="MobiDB-lite"/>
    </source>
</evidence>
<organism evidence="2 3">
    <name type="scientific">Polyangium jinanense</name>
    <dbReference type="NCBI Taxonomy" id="2829994"/>
    <lineage>
        <taxon>Bacteria</taxon>
        <taxon>Pseudomonadati</taxon>
        <taxon>Myxococcota</taxon>
        <taxon>Polyangia</taxon>
        <taxon>Polyangiales</taxon>
        <taxon>Polyangiaceae</taxon>
        <taxon>Polyangium</taxon>
    </lineage>
</organism>
<evidence type="ECO:0000313" key="3">
    <source>
        <dbReference type="Proteomes" id="UP001151081"/>
    </source>
</evidence>
<reference evidence="2 3" key="1">
    <citation type="submission" date="2021-04" db="EMBL/GenBank/DDBJ databases">
        <title>Genome analysis of Polyangium sp.</title>
        <authorList>
            <person name="Li Y."/>
            <person name="Wang J."/>
        </authorList>
    </citation>
    <scope>NUCLEOTIDE SEQUENCE [LARGE SCALE GENOMIC DNA]</scope>
    <source>
        <strain evidence="2 3">SDU14</strain>
    </source>
</reference>
<name>A0A9X3X7G7_9BACT</name>
<dbReference type="AlphaFoldDB" id="A0A9X3X7G7"/>
<dbReference type="EMBL" id="JAGTJJ010000027">
    <property type="protein sequence ID" value="MDC3985214.1"/>
    <property type="molecule type" value="Genomic_DNA"/>
</dbReference>
<sequence length="77" mass="8180">MTNLAVLPLEAAPRTSSAEESGLLRPGALVRRMKPGDVGFLKGKGFPGHERRGAVHRSPPETGAEAPRLLLTLDPLD</sequence>
<proteinExistence type="predicted"/>
<dbReference type="InterPro" id="IPR014955">
    <property type="entry name" value="DUF1826"/>
</dbReference>
<feature type="region of interest" description="Disordered" evidence="1">
    <location>
        <begin position="40"/>
        <end position="77"/>
    </location>
</feature>
<comment type="caution">
    <text evidence="2">The sequence shown here is derived from an EMBL/GenBank/DDBJ whole genome shotgun (WGS) entry which is preliminary data.</text>
</comment>
<dbReference type="RefSeq" id="WP_272424192.1">
    <property type="nucleotide sequence ID" value="NZ_JAGTJJ010000027.1"/>
</dbReference>
<evidence type="ECO:0000313" key="2">
    <source>
        <dbReference type="EMBL" id="MDC3985214.1"/>
    </source>
</evidence>
<gene>
    <name evidence="2" type="ORF">KEG57_32350</name>
</gene>
<feature type="region of interest" description="Disordered" evidence="1">
    <location>
        <begin position="1"/>
        <end position="23"/>
    </location>
</feature>